<evidence type="ECO:0000256" key="9">
    <source>
        <dbReference type="RuleBase" id="RU364057"/>
    </source>
</evidence>
<comment type="function">
    <text evidence="8">Has a dual role in the assembly of mitochondrial ATPase. Acts as a protease that removes N-terminal residues of mitochondrial ATPase CF(0) subunit 6 at the intermembrane space side. Also involved in the correct assembly of the membrane-embedded ATPase CF(0) particle, probably mediating association of subunit 6 with the subunit 9 ring.</text>
</comment>
<dbReference type="InterPro" id="IPR019165">
    <property type="entry name" value="Peptidase_M76_ATP23"/>
</dbReference>
<protein>
    <recommendedName>
        <fullName evidence="3 9">Mitochondrial inner membrane protease ATP23</fullName>
        <ecNumber evidence="9">3.4.24.-</ecNumber>
    </recommendedName>
</protein>
<comment type="similarity">
    <text evidence="2 9">Belongs to the peptidase M76 family.</text>
</comment>
<evidence type="ECO:0000256" key="2">
    <source>
        <dbReference type="ARBA" id="ARBA00009915"/>
    </source>
</evidence>
<evidence type="ECO:0000256" key="1">
    <source>
        <dbReference type="ARBA" id="ARBA00004137"/>
    </source>
</evidence>
<evidence type="ECO:0000256" key="5">
    <source>
        <dbReference type="ARBA" id="ARBA00022723"/>
    </source>
</evidence>
<evidence type="ECO:0000256" key="8">
    <source>
        <dbReference type="ARBA" id="ARBA00025322"/>
    </source>
</evidence>
<sequence>MSMEKKDIPSSSNGYYPNGSWWTNYWSYFTGKMSYNGQVEWSQALSLKNEVADCKRCNEYRDWCFTYSPIIIFMKKNIEALNGDINDKTVMCRRCPAWRDEEGNWKRQSGGFSPDHGILICANELQDKKHMEDTLAHEMIHAWDHLRWKINWMDLRHNACAEIRASSLSGECRWTREFFKRNNWSITQQHQECVRKRAVLSLLSRCKDDAQATKIVNEVWDSCFNDTRPFDEIYR</sequence>
<dbReference type="GO" id="GO:0046872">
    <property type="term" value="F:metal ion binding"/>
    <property type="evidence" value="ECO:0007669"/>
    <property type="project" value="UniProtKB-KW"/>
</dbReference>
<reference evidence="10 11" key="1">
    <citation type="submission" date="2017-10" db="EMBL/GenBank/DDBJ databases">
        <title>Development of genomic resources for the powdery mildew, Erysiphe pulchra.</title>
        <authorList>
            <person name="Wadl P.A."/>
            <person name="Mack B.M."/>
            <person name="Moore G."/>
            <person name="Beltz S.B."/>
        </authorList>
    </citation>
    <scope>NUCLEOTIDE SEQUENCE [LARGE SCALE GENOMIC DNA]</scope>
    <source>
        <strain evidence="10">Cflorida</strain>
    </source>
</reference>
<accession>A0A2S4PN41</accession>
<keyword evidence="9" id="KW-0472">Membrane</keyword>
<dbReference type="AlphaFoldDB" id="A0A2S4PN41"/>
<dbReference type="GO" id="GO:0004222">
    <property type="term" value="F:metalloendopeptidase activity"/>
    <property type="evidence" value="ECO:0007669"/>
    <property type="project" value="InterPro"/>
</dbReference>
<comment type="caution">
    <text evidence="10">The sequence shown here is derived from an EMBL/GenBank/DDBJ whole genome shotgun (WGS) entry which is preliminary data.</text>
</comment>
<keyword evidence="4 9" id="KW-0645">Protease</keyword>
<dbReference type="PANTHER" id="PTHR21711">
    <property type="entry name" value="MITOCHONDRIAL INNER MEMBRANE PROTEASE"/>
    <property type="match status" value="1"/>
</dbReference>
<organism evidence="10 11">
    <name type="scientific">Erysiphe pulchra</name>
    <dbReference type="NCBI Taxonomy" id="225359"/>
    <lineage>
        <taxon>Eukaryota</taxon>
        <taxon>Fungi</taxon>
        <taxon>Dikarya</taxon>
        <taxon>Ascomycota</taxon>
        <taxon>Pezizomycotina</taxon>
        <taxon>Leotiomycetes</taxon>
        <taxon>Erysiphales</taxon>
        <taxon>Erysiphaceae</taxon>
        <taxon>Erysiphe</taxon>
    </lineage>
</organism>
<evidence type="ECO:0000313" key="10">
    <source>
        <dbReference type="EMBL" id="POS83452.1"/>
    </source>
</evidence>
<keyword evidence="11" id="KW-1185">Reference proteome</keyword>
<dbReference type="GO" id="GO:0034982">
    <property type="term" value="P:mitochondrial protein processing"/>
    <property type="evidence" value="ECO:0007669"/>
    <property type="project" value="TreeGrafter"/>
</dbReference>
<dbReference type="STRING" id="225359.A0A2S4PN41"/>
<gene>
    <name evidence="10" type="ORF">EPUL_003128</name>
</gene>
<keyword evidence="9" id="KW-0496">Mitochondrion</keyword>
<dbReference type="GO" id="GO:0005743">
    <property type="term" value="C:mitochondrial inner membrane"/>
    <property type="evidence" value="ECO:0007669"/>
    <property type="project" value="UniProtKB-SubCell"/>
</dbReference>
<keyword evidence="5 9" id="KW-0479">Metal-binding</keyword>
<keyword evidence="7 9" id="KW-0482">Metalloprotease</keyword>
<evidence type="ECO:0000256" key="7">
    <source>
        <dbReference type="ARBA" id="ARBA00023049"/>
    </source>
</evidence>
<evidence type="ECO:0000256" key="3">
    <source>
        <dbReference type="ARBA" id="ARBA00014615"/>
    </source>
</evidence>
<evidence type="ECO:0000313" key="11">
    <source>
        <dbReference type="Proteomes" id="UP000237438"/>
    </source>
</evidence>
<dbReference type="Proteomes" id="UP000237438">
    <property type="component" value="Unassembled WGS sequence"/>
</dbReference>
<evidence type="ECO:0000256" key="6">
    <source>
        <dbReference type="ARBA" id="ARBA00022801"/>
    </source>
</evidence>
<dbReference type="OrthoDB" id="285308at2759"/>
<dbReference type="GO" id="GO:0033615">
    <property type="term" value="P:mitochondrial proton-transporting ATP synthase complex assembly"/>
    <property type="evidence" value="ECO:0007669"/>
    <property type="project" value="TreeGrafter"/>
</dbReference>
<name>A0A2S4PN41_9PEZI</name>
<evidence type="ECO:0000256" key="4">
    <source>
        <dbReference type="ARBA" id="ARBA00022670"/>
    </source>
</evidence>
<dbReference type="EMBL" id="PEDP01001574">
    <property type="protein sequence ID" value="POS83452.1"/>
    <property type="molecule type" value="Genomic_DNA"/>
</dbReference>
<keyword evidence="9" id="KW-0999">Mitochondrion inner membrane</keyword>
<keyword evidence="6 9" id="KW-0378">Hydrolase</keyword>
<proteinExistence type="inferred from homology"/>
<comment type="subcellular location">
    <subcellularLocation>
        <location evidence="1 9">Mitochondrion inner membrane</location>
        <topology evidence="1 9">Peripheral membrane protein</topology>
        <orientation evidence="1 9">Intermembrane side</orientation>
    </subcellularLocation>
</comment>
<dbReference type="Pfam" id="PF09768">
    <property type="entry name" value="Peptidase_M76"/>
    <property type="match status" value="1"/>
</dbReference>
<dbReference type="PANTHER" id="PTHR21711:SF0">
    <property type="entry name" value="MITOCHONDRIAL INNER MEMBRANE PROTEASE ATP23 HOMOLOG"/>
    <property type="match status" value="1"/>
</dbReference>
<dbReference type="EC" id="3.4.24.-" evidence="9"/>